<keyword evidence="2" id="KW-1185">Reference proteome</keyword>
<name>A0A9W6NTD3_9ACTN</name>
<dbReference type="Proteomes" id="UP001143480">
    <property type="component" value="Unassembled WGS sequence"/>
</dbReference>
<comment type="caution">
    <text evidence="1">The sequence shown here is derived from an EMBL/GenBank/DDBJ whole genome shotgun (WGS) entry which is preliminary data.</text>
</comment>
<evidence type="ECO:0000313" key="2">
    <source>
        <dbReference type="Proteomes" id="UP001143480"/>
    </source>
</evidence>
<protein>
    <submittedName>
        <fullName evidence="1">Uncharacterized protein</fullName>
    </submittedName>
</protein>
<dbReference type="EMBL" id="BSFP01000148">
    <property type="protein sequence ID" value="GLL08458.1"/>
    <property type="molecule type" value="Genomic_DNA"/>
</dbReference>
<reference evidence="1" key="2">
    <citation type="submission" date="2023-01" db="EMBL/GenBank/DDBJ databases">
        <authorList>
            <person name="Sun Q."/>
            <person name="Evtushenko L."/>
        </authorList>
    </citation>
    <scope>NUCLEOTIDE SEQUENCE</scope>
    <source>
        <strain evidence="1">VKM Ac-1321</strain>
    </source>
</reference>
<organism evidence="1 2">
    <name type="scientific">Dactylosporangium matsuzakiense</name>
    <dbReference type="NCBI Taxonomy" id="53360"/>
    <lineage>
        <taxon>Bacteria</taxon>
        <taxon>Bacillati</taxon>
        <taxon>Actinomycetota</taxon>
        <taxon>Actinomycetes</taxon>
        <taxon>Micromonosporales</taxon>
        <taxon>Micromonosporaceae</taxon>
        <taxon>Dactylosporangium</taxon>
    </lineage>
</organism>
<accession>A0A9W6NTD3</accession>
<proteinExistence type="predicted"/>
<sequence length="166" mass="18590">MLTVCAVILGLGVPAEATTIWELKDGFEGTESLWFRDGGGPEDCPKYRTILNNSGYGANWLSFGRRVGLPAGATQCQLTVWTNIDYARQTPVTISIDVFRADNRVYEMNKQVQLTDLSQVGTWRYQTTGYWNVNARDVVFRVVLVGQEWGVVGMRMDDLNVTCRVA</sequence>
<evidence type="ECO:0000313" key="1">
    <source>
        <dbReference type="EMBL" id="GLL08458.1"/>
    </source>
</evidence>
<reference evidence="1" key="1">
    <citation type="journal article" date="2014" name="Int. J. Syst. Evol. Microbiol.">
        <title>Complete genome sequence of Corynebacterium casei LMG S-19264T (=DSM 44701T), isolated from a smear-ripened cheese.</title>
        <authorList>
            <consortium name="US DOE Joint Genome Institute (JGI-PGF)"/>
            <person name="Walter F."/>
            <person name="Albersmeier A."/>
            <person name="Kalinowski J."/>
            <person name="Ruckert C."/>
        </authorList>
    </citation>
    <scope>NUCLEOTIDE SEQUENCE</scope>
    <source>
        <strain evidence="1">VKM Ac-1321</strain>
    </source>
</reference>
<dbReference type="AlphaFoldDB" id="A0A9W6NTD3"/>
<gene>
    <name evidence="1" type="ORF">GCM10017581_102210</name>
</gene>